<gene>
    <name evidence="1" type="ORF">GHA_03683</name>
    <name evidence="2" type="ORF">KYI77_13190</name>
    <name evidence="3" type="ORF">NCTC11801_00483</name>
</gene>
<name>A0A2X2DG77_PRORE</name>
<evidence type="ECO:0000313" key="3">
    <source>
        <dbReference type="EMBL" id="SUC29580.1"/>
    </source>
</evidence>
<dbReference type="GeneID" id="92273241"/>
<dbReference type="EMBL" id="CAHPSF010000012">
    <property type="protein sequence ID" value="CAB5711973.1"/>
    <property type="molecule type" value="Genomic_DNA"/>
</dbReference>
<sequence>MRNTLTSRHQRNSRTVNEVEVNAMSNSMAMLLIYHGLPAGLEKSHSASNSSTLNKPTR</sequence>
<dbReference type="Proteomes" id="UP000834611">
    <property type="component" value="Unassembled WGS sequence"/>
</dbReference>
<dbReference type="AlphaFoldDB" id="A0A2X2DG77"/>
<organism evidence="3 4">
    <name type="scientific">Providencia rettgeri</name>
    <dbReference type="NCBI Taxonomy" id="587"/>
    <lineage>
        <taxon>Bacteria</taxon>
        <taxon>Pseudomonadati</taxon>
        <taxon>Pseudomonadota</taxon>
        <taxon>Gammaproteobacteria</taxon>
        <taxon>Enterobacterales</taxon>
        <taxon>Morganellaceae</taxon>
        <taxon>Providencia</taxon>
    </lineage>
</organism>
<dbReference type="Proteomes" id="UP000254208">
    <property type="component" value="Unassembled WGS sequence"/>
</dbReference>
<reference evidence="2" key="3">
    <citation type="submission" date="2021-07" db="EMBL/GenBank/DDBJ databases">
        <authorList>
            <person name="Stanton E."/>
        </authorList>
    </citation>
    <scope>NUCLEOTIDE SEQUENCE</scope>
    <source>
        <strain evidence="2">2021EL-01139</strain>
    </source>
</reference>
<dbReference type="Proteomes" id="UP001155882">
    <property type="component" value="Unassembled WGS sequence"/>
</dbReference>
<reference evidence="3 4" key="1">
    <citation type="submission" date="2018-06" db="EMBL/GenBank/DDBJ databases">
        <authorList>
            <consortium name="Pathogen Informatics"/>
            <person name="Doyle S."/>
        </authorList>
    </citation>
    <scope>NUCLEOTIDE SEQUENCE [LARGE SCALE GENOMIC DNA]</scope>
    <source>
        <strain evidence="3 4">NCTC11801</strain>
    </source>
</reference>
<dbReference type="EMBL" id="JAHWLI010000040">
    <property type="protein sequence ID" value="MBW3117407.1"/>
    <property type="molecule type" value="Genomic_DNA"/>
</dbReference>
<evidence type="ECO:0000313" key="1">
    <source>
        <dbReference type="EMBL" id="CAB5711973.1"/>
    </source>
</evidence>
<reference evidence="1" key="2">
    <citation type="submission" date="2020-05" db="EMBL/GenBank/DDBJ databases">
        <authorList>
            <person name="Delgado-Blas J."/>
        </authorList>
    </citation>
    <scope>NUCLEOTIDE SEQUENCE</scope>
    <source>
        <strain evidence="1">BB1453</strain>
    </source>
</reference>
<evidence type="ECO:0000313" key="2">
    <source>
        <dbReference type="EMBL" id="MBW3117407.1"/>
    </source>
</evidence>
<protein>
    <submittedName>
        <fullName evidence="3">Uncharacterized protein</fullName>
    </submittedName>
</protein>
<proteinExistence type="predicted"/>
<accession>A0A2X2DG77</accession>
<evidence type="ECO:0000313" key="4">
    <source>
        <dbReference type="Proteomes" id="UP000254208"/>
    </source>
</evidence>
<dbReference type="EMBL" id="UGTZ01000001">
    <property type="protein sequence ID" value="SUC29580.1"/>
    <property type="molecule type" value="Genomic_DNA"/>
</dbReference>
<dbReference type="RefSeq" id="WP_004261134.1">
    <property type="nucleotide sequence ID" value="NZ_ABDWLN020000011.1"/>
</dbReference>